<proteinExistence type="predicted"/>
<dbReference type="Proteomes" id="UP000004095">
    <property type="component" value="Unassembled WGS sequence"/>
</dbReference>
<comment type="caution">
    <text evidence="1">The sequence shown here is derived from an EMBL/GenBank/DDBJ whole genome shotgun (WGS) entry which is preliminary data.</text>
</comment>
<evidence type="ECO:0000313" key="2">
    <source>
        <dbReference type="Proteomes" id="UP000004095"/>
    </source>
</evidence>
<organism evidence="1 2">
    <name type="scientific">Microscilla marina ATCC 23134</name>
    <dbReference type="NCBI Taxonomy" id="313606"/>
    <lineage>
        <taxon>Bacteria</taxon>
        <taxon>Pseudomonadati</taxon>
        <taxon>Bacteroidota</taxon>
        <taxon>Cytophagia</taxon>
        <taxon>Cytophagales</taxon>
        <taxon>Microscillaceae</taxon>
        <taxon>Microscilla</taxon>
    </lineage>
</organism>
<dbReference type="AlphaFoldDB" id="A1ZR04"/>
<dbReference type="EMBL" id="AAWS01000026">
    <property type="protein sequence ID" value="EAY27093.1"/>
    <property type="molecule type" value="Genomic_DNA"/>
</dbReference>
<evidence type="ECO:0000313" key="1">
    <source>
        <dbReference type="EMBL" id="EAY27093.1"/>
    </source>
</evidence>
<dbReference type="InterPro" id="IPR007263">
    <property type="entry name" value="DCC1-like"/>
</dbReference>
<dbReference type="PANTHER" id="PTHR33639:SF2">
    <property type="entry name" value="DUF393 DOMAIN-CONTAINING PROTEIN"/>
    <property type="match status" value="1"/>
</dbReference>
<accession>A1ZR04</accession>
<dbReference type="PANTHER" id="PTHR33639">
    <property type="entry name" value="THIOL-DISULFIDE OXIDOREDUCTASE DCC"/>
    <property type="match status" value="1"/>
</dbReference>
<reference evidence="1 2" key="1">
    <citation type="submission" date="2007-01" db="EMBL/GenBank/DDBJ databases">
        <authorList>
            <person name="Haygood M."/>
            <person name="Podell S."/>
            <person name="Anderson C."/>
            <person name="Hopkinson B."/>
            <person name="Roe K."/>
            <person name="Barbeau K."/>
            <person name="Gaasterland T."/>
            <person name="Ferriera S."/>
            <person name="Johnson J."/>
            <person name="Kravitz S."/>
            <person name="Beeson K."/>
            <person name="Sutton G."/>
            <person name="Rogers Y.-H."/>
            <person name="Friedman R."/>
            <person name="Frazier M."/>
            <person name="Venter J.C."/>
        </authorList>
    </citation>
    <scope>NUCLEOTIDE SEQUENCE [LARGE SCALE GENOMIC DNA]</scope>
    <source>
        <strain evidence="1 2">ATCC 23134</strain>
    </source>
</reference>
<dbReference type="eggNOG" id="COG3011">
    <property type="taxonomic scope" value="Bacteria"/>
</dbReference>
<gene>
    <name evidence="1" type="ORF">M23134_08367</name>
</gene>
<dbReference type="InterPro" id="IPR052927">
    <property type="entry name" value="DCC_oxidoreductase"/>
</dbReference>
<name>A1ZR04_MICM2</name>
<keyword evidence="2" id="KW-1185">Reference proteome</keyword>
<dbReference type="GO" id="GO:0015035">
    <property type="term" value="F:protein-disulfide reductase activity"/>
    <property type="evidence" value="ECO:0007669"/>
    <property type="project" value="InterPro"/>
</dbReference>
<sequence>MKTQTTQPPTQVPQTTQPIVLFDGVCNLCDDAVQTIIKRDKQEKFLFASLQSEVGQALLRKFNRPVDDLDSFVMIESDTHYIKSTAALRVAREFGGAWRLLYGFIIVPRFIRDAVYDFIAKNRYRWYGKKDECMMPTPELKARFLG</sequence>
<dbReference type="OrthoDB" id="9785438at2"/>
<protein>
    <submittedName>
        <fullName evidence="1">Conserved protein YuxK</fullName>
    </submittedName>
</protein>
<dbReference type="Pfam" id="PF04134">
    <property type="entry name" value="DCC1-like"/>
    <property type="match status" value="1"/>
</dbReference>
<dbReference type="RefSeq" id="WP_004156116.1">
    <property type="nucleotide sequence ID" value="NZ_AAWS01000026.1"/>
</dbReference>